<keyword evidence="2" id="KW-1185">Reference proteome</keyword>
<organism evidence="1 2">
    <name type="scientific">Triparma columacea</name>
    <dbReference type="NCBI Taxonomy" id="722753"/>
    <lineage>
        <taxon>Eukaryota</taxon>
        <taxon>Sar</taxon>
        <taxon>Stramenopiles</taxon>
        <taxon>Ochrophyta</taxon>
        <taxon>Bolidophyceae</taxon>
        <taxon>Parmales</taxon>
        <taxon>Triparmaceae</taxon>
        <taxon>Triparma</taxon>
    </lineage>
</organism>
<sequence>MWLLCHSRNPPITIAGIERQSLEDLVEEMYGVLDIDEMSIEEVLLRVKRYNELMGDVTPSKELAVKEWKGRNGLVLGMGGQQDLHERLCREIDGIGDCMFGT</sequence>
<proteinExistence type="predicted"/>
<accession>A0A9W7GNJ7</accession>
<evidence type="ECO:0000313" key="1">
    <source>
        <dbReference type="EMBL" id="GMI47238.1"/>
    </source>
</evidence>
<evidence type="ECO:0000313" key="2">
    <source>
        <dbReference type="Proteomes" id="UP001165065"/>
    </source>
</evidence>
<comment type="caution">
    <text evidence="1">The sequence shown here is derived from an EMBL/GenBank/DDBJ whole genome shotgun (WGS) entry which is preliminary data.</text>
</comment>
<protein>
    <submittedName>
        <fullName evidence="1">Uncharacterized protein</fullName>
    </submittedName>
</protein>
<dbReference type="EMBL" id="BRYA01000335">
    <property type="protein sequence ID" value="GMI47238.1"/>
    <property type="molecule type" value="Genomic_DNA"/>
</dbReference>
<name>A0A9W7GNJ7_9STRA</name>
<dbReference type="Proteomes" id="UP001165065">
    <property type="component" value="Unassembled WGS sequence"/>
</dbReference>
<reference evidence="2" key="1">
    <citation type="journal article" date="2023" name="Commun. Biol.">
        <title>Genome analysis of Parmales, the sister group of diatoms, reveals the evolutionary specialization of diatoms from phago-mixotrophs to photoautotrophs.</title>
        <authorList>
            <person name="Ban H."/>
            <person name="Sato S."/>
            <person name="Yoshikawa S."/>
            <person name="Yamada K."/>
            <person name="Nakamura Y."/>
            <person name="Ichinomiya M."/>
            <person name="Sato N."/>
            <person name="Blanc-Mathieu R."/>
            <person name="Endo H."/>
            <person name="Kuwata A."/>
            <person name="Ogata H."/>
        </authorList>
    </citation>
    <scope>NUCLEOTIDE SEQUENCE [LARGE SCALE GENOMIC DNA]</scope>
</reference>
<dbReference type="AlphaFoldDB" id="A0A9W7GNJ7"/>
<gene>
    <name evidence="1" type="ORF">TrCOL_g4389</name>
</gene>